<evidence type="ECO:0000259" key="7">
    <source>
        <dbReference type="Pfam" id="PF00350"/>
    </source>
</evidence>
<dbReference type="Proteomes" id="UP000196759">
    <property type="component" value="Chromosome"/>
</dbReference>
<keyword evidence="2" id="KW-0547">Nucleotide-binding</keyword>
<dbReference type="InterPro" id="IPR027417">
    <property type="entry name" value="P-loop_NTPase"/>
</dbReference>
<dbReference type="Pfam" id="PF00350">
    <property type="entry name" value="Dynamin_N"/>
    <property type="match status" value="1"/>
</dbReference>
<name>A0A1Z3CJR0_FUSNP</name>
<gene>
    <name evidence="8" type="ORF">CBG50_06490</name>
</gene>
<dbReference type="PANTHER" id="PTHR10465:SF0">
    <property type="entry name" value="SARCALUMENIN"/>
    <property type="match status" value="1"/>
</dbReference>
<evidence type="ECO:0000313" key="8">
    <source>
        <dbReference type="EMBL" id="ASC02986.1"/>
    </source>
</evidence>
<dbReference type="EMBL" id="CP021934">
    <property type="protein sequence ID" value="ASC02986.1"/>
    <property type="molecule type" value="Genomic_DNA"/>
</dbReference>
<feature type="coiled-coil region" evidence="6">
    <location>
        <begin position="395"/>
        <end position="422"/>
    </location>
</feature>
<keyword evidence="3" id="KW-0378">Hydrolase</keyword>
<evidence type="ECO:0000256" key="1">
    <source>
        <dbReference type="ARBA" id="ARBA00004370"/>
    </source>
</evidence>
<evidence type="ECO:0000313" key="9">
    <source>
        <dbReference type="Proteomes" id="UP000196759"/>
    </source>
</evidence>
<keyword evidence="4" id="KW-0342">GTP-binding</keyword>
<accession>A0A1Z3CJR0</accession>
<keyword evidence="5" id="KW-0472">Membrane</keyword>
<reference evidence="8 9" key="1">
    <citation type="submission" date="2017-06" db="EMBL/GenBank/DDBJ databases">
        <title>Draft genome sequence of Fusobacterium nucleatum subsp. polymorphum KCOM 1260 (=ChDC F218).</title>
        <authorList>
            <person name="Kook J.-K."/>
            <person name="Park S.-N."/>
            <person name="Lim Y.K."/>
            <person name="Roh H."/>
        </authorList>
    </citation>
    <scope>NUCLEOTIDE SEQUENCE [LARGE SCALE GENOMIC DNA]</scope>
    <source>
        <strain evidence="9">KCOM 1260 (ChDC F218)</strain>
    </source>
</reference>
<dbReference type="InterPro" id="IPR045063">
    <property type="entry name" value="Dynamin_N"/>
</dbReference>
<protein>
    <recommendedName>
        <fullName evidence="7">Dynamin N-terminal domain-containing protein</fullName>
    </recommendedName>
</protein>
<comment type="subcellular location">
    <subcellularLocation>
        <location evidence="1">Membrane</location>
    </subcellularLocation>
</comment>
<dbReference type="GO" id="GO:0016020">
    <property type="term" value="C:membrane"/>
    <property type="evidence" value="ECO:0007669"/>
    <property type="project" value="UniProtKB-SubCell"/>
</dbReference>
<sequence>MGIFDIDEDTENFSDDNFILKEDNKYLSNDKEAIKLISNILSISRDDISSKNTIKKIDYMLDTNFLSAFKEIQLTNEAQLQIKLTLLSDKLIEQKKYKALKGKSVVGIGGKFSAGKSKFINSILNTEERILPEDQNPTTSIPTYLMYGENEQILAYTSENLNVSLDKEALQALTHKFFEKYKIGFSSFINSLIIFEPNMPYKDLVFLDTPGYSKADFVGKNQKELTDENKAYTQLRTVNYLIWLMDIENGVLTEPDIDFIQKLNLEEPILIVINKSDKKTNQEIQNIVNIVEKTAQDAGIKVFKVVAYSSREKEEWRNTSKIKDYLQLAISNKKNKDDILEEIKKINNSISNEIVKKREEKTQERNRLNDIIFKSNNIMEIKTIIDLYGEAMNDIHNIKKCINKYQFNIKKLENELDKHYNKE</sequence>
<evidence type="ECO:0000256" key="2">
    <source>
        <dbReference type="ARBA" id="ARBA00022741"/>
    </source>
</evidence>
<evidence type="ECO:0000256" key="6">
    <source>
        <dbReference type="SAM" id="Coils"/>
    </source>
</evidence>
<dbReference type="SUPFAM" id="SSF52540">
    <property type="entry name" value="P-loop containing nucleoside triphosphate hydrolases"/>
    <property type="match status" value="1"/>
</dbReference>
<proteinExistence type="predicted"/>
<feature type="domain" description="Dynamin N-terminal" evidence="7">
    <location>
        <begin position="108"/>
        <end position="274"/>
    </location>
</feature>
<dbReference type="GO" id="GO:0003924">
    <property type="term" value="F:GTPase activity"/>
    <property type="evidence" value="ECO:0007669"/>
    <property type="project" value="InterPro"/>
</dbReference>
<keyword evidence="9" id="KW-1185">Reference proteome</keyword>
<evidence type="ECO:0000256" key="4">
    <source>
        <dbReference type="ARBA" id="ARBA00023134"/>
    </source>
</evidence>
<keyword evidence="6" id="KW-0175">Coiled coil</keyword>
<dbReference type="InterPro" id="IPR027094">
    <property type="entry name" value="Mitofusin_fam"/>
</dbReference>
<dbReference type="GO" id="GO:0005525">
    <property type="term" value="F:GTP binding"/>
    <property type="evidence" value="ECO:0007669"/>
    <property type="project" value="UniProtKB-KW"/>
</dbReference>
<organism evidence="8 9">
    <name type="scientific">Fusobacterium nucleatum subsp. polymorphum</name>
    <name type="common">Fusobacterium polymorphum</name>
    <dbReference type="NCBI Taxonomy" id="76857"/>
    <lineage>
        <taxon>Bacteria</taxon>
        <taxon>Fusobacteriati</taxon>
        <taxon>Fusobacteriota</taxon>
        <taxon>Fusobacteriia</taxon>
        <taxon>Fusobacteriales</taxon>
        <taxon>Fusobacteriaceae</taxon>
        <taxon>Fusobacterium</taxon>
    </lineage>
</organism>
<dbReference type="Gene3D" id="3.40.50.300">
    <property type="entry name" value="P-loop containing nucleotide triphosphate hydrolases"/>
    <property type="match status" value="1"/>
</dbReference>
<evidence type="ECO:0000256" key="5">
    <source>
        <dbReference type="ARBA" id="ARBA00023136"/>
    </source>
</evidence>
<dbReference type="PANTHER" id="PTHR10465">
    <property type="entry name" value="TRANSMEMBRANE GTPASE FZO1"/>
    <property type="match status" value="1"/>
</dbReference>
<dbReference type="RefSeq" id="WP_032845992.1">
    <property type="nucleotide sequence ID" value="NZ_CP021934.1"/>
</dbReference>
<dbReference type="AlphaFoldDB" id="A0A1Z3CJR0"/>
<evidence type="ECO:0000256" key="3">
    <source>
        <dbReference type="ARBA" id="ARBA00022801"/>
    </source>
</evidence>